<dbReference type="PANTHER" id="PTHR23084">
    <property type="entry name" value="PHOSPHATIDYLINOSITOL-4-PHOSPHATE 5-KINASE RELATED"/>
    <property type="match status" value="1"/>
</dbReference>
<evidence type="ECO:0000256" key="1">
    <source>
        <dbReference type="ARBA" id="ARBA00022737"/>
    </source>
</evidence>
<dbReference type="Proteomes" id="UP000283785">
    <property type="component" value="Unassembled WGS sequence"/>
</dbReference>
<keyword evidence="1" id="KW-0677">Repeat</keyword>
<dbReference type="AlphaFoldDB" id="A0AA92TV53"/>
<evidence type="ECO:0000313" key="3">
    <source>
        <dbReference type="EMBL" id="RGW39043.1"/>
    </source>
</evidence>
<dbReference type="PANTHER" id="PTHR23084:SF263">
    <property type="entry name" value="MORN REPEAT-CONTAINING PROTEIN 1"/>
    <property type="match status" value="1"/>
</dbReference>
<dbReference type="EMBL" id="QSAG01000065">
    <property type="protein sequence ID" value="RGW39043.1"/>
    <property type="molecule type" value="Genomic_DNA"/>
</dbReference>
<evidence type="ECO:0008006" key="5">
    <source>
        <dbReference type="Google" id="ProtNLM"/>
    </source>
</evidence>
<accession>A0AA92TV53</accession>
<evidence type="ECO:0000256" key="2">
    <source>
        <dbReference type="SAM" id="MobiDB-lite"/>
    </source>
</evidence>
<dbReference type="InterPro" id="IPR003409">
    <property type="entry name" value="MORN"/>
</dbReference>
<gene>
    <name evidence="3" type="ORF">DWV76_16290</name>
</gene>
<name>A0AA92TV53_9BACT</name>
<evidence type="ECO:0000313" key="4">
    <source>
        <dbReference type="Proteomes" id="UP000283785"/>
    </source>
</evidence>
<dbReference type="SUPFAM" id="SSF82185">
    <property type="entry name" value="Histone H3 K4-specific methyltransferase SET7/9 N-terminal domain"/>
    <property type="match status" value="2"/>
</dbReference>
<sequence length="375" mass="41504">MSMKKILTIILCIFPTLLLGQNIDVSKYFAHTFDNSFVKSKYGKFKGQFLKGKCNGMGVLQMKDNSLYVGDFMDGEITGYGMKIATSGKQVLSNCPGAMIYIGNWNKGQKSGIGTCYDNEGKIVYHGNFLADKPTATYPAQYSQADKHVSIIELSDGGAFIGETNQGIPNGLGFVLMENGDLCQSAYKNGERCGIGLYLMSDGNWETLSFENGKSYTITSSDNYNQIDSQRKQMVREAWAKAGRELAGLSTQLVESVNNIHAIASEKSVSSYSASLSSNTTSDVSVSTGNNSSKTSNTKEKSQMSMSDQVNYNSLRNTYNKWASDLMEMKNANGKYQNGFKASDKKHAQDEMKRIRKSAMQKWNKEIPYNSIEDW</sequence>
<dbReference type="Pfam" id="PF02493">
    <property type="entry name" value="MORN"/>
    <property type="match status" value="4"/>
</dbReference>
<dbReference type="Gene3D" id="2.20.110.10">
    <property type="entry name" value="Histone H3 K4-specific methyltransferase SET7/9 N-terminal domain"/>
    <property type="match status" value="1"/>
</dbReference>
<protein>
    <recommendedName>
        <fullName evidence="5">MORN repeat protein</fullName>
    </recommendedName>
</protein>
<feature type="region of interest" description="Disordered" evidence="2">
    <location>
        <begin position="278"/>
        <end position="307"/>
    </location>
</feature>
<organism evidence="3 4">
    <name type="scientific">Segatella copri</name>
    <dbReference type="NCBI Taxonomy" id="165179"/>
    <lineage>
        <taxon>Bacteria</taxon>
        <taxon>Pseudomonadati</taxon>
        <taxon>Bacteroidota</taxon>
        <taxon>Bacteroidia</taxon>
        <taxon>Bacteroidales</taxon>
        <taxon>Prevotellaceae</taxon>
        <taxon>Segatella</taxon>
    </lineage>
</organism>
<comment type="caution">
    <text evidence="3">The sequence shown here is derived from an EMBL/GenBank/DDBJ whole genome shotgun (WGS) entry which is preliminary data.</text>
</comment>
<reference evidence="3 4" key="1">
    <citation type="submission" date="2018-08" db="EMBL/GenBank/DDBJ databases">
        <title>A genome reference for cultivated species of the human gut microbiota.</title>
        <authorList>
            <person name="Zou Y."/>
            <person name="Xue W."/>
            <person name="Luo G."/>
        </authorList>
    </citation>
    <scope>NUCLEOTIDE SEQUENCE [LARGE SCALE GENOMIC DNA]</scope>
    <source>
        <strain evidence="3 4">AF12-50</strain>
    </source>
</reference>
<feature type="compositionally biased region" description="Low complexity" evidence="2">
    <location>
        <begin position="278"/>
        <end position="296"/>
    </location>
</feature>
<proteinExistence type="predicted"/>